<dbReference type="EMBL" id="GEDV01005153">
    <property type="protein sequence ID" value="JAP83404.1"/>
    <property type="molecule type" value="Transcribed_RNA"/>
</dbReference>
<dbReference type="AlphaFoldDB" id="A0A131YW44"/>
<evidence type="ECO:0000256" key="1">
    <source>
        <dbReference type="SAM" id="MobiDB-lite"/>
    </source>
</evidence>
<protein>
    <submittedName>
        <fullName evidence="3">Uncharacterized protein</fullName>
    </submittedName>
</protein>
<keyword evidence="2" id="KW-0472">Membrane</keyword>
<feature type="transmembrane region" description="Helical" evidence="2">
    <location>
        <begin position="20"/>
        <end position="41"/>
    </location>
</feature>
<name>A0A131YW44_RHIAP</name>
<sequence length="171" mass="18852">MVHQQESVEQRQSAAVWQGQAVTVVGLLGLTVFAVIVAVVGRKLYRSRRERRNGGSVGQQASSPSSALALNGASRSRLFSRDRLNTTDYMHTLATLDRRLAMDEILEKRRRAVFLQQIRCHAPGDEDDVFLEEGLFCPEPATSSSSSRHTPNNVDDTASTSRMQHGATSLL</sequence>
<keyword evidence="2" id="KW-1133">Transmembrane helix</keyword>
<reference evidence="3" key="1">
    <citation type="journal article" date="2016" name="Ticks Tick Borne Dis.">
        <title>De novo assembly and annotation of the salivary gland transcriptome of Rhipicephalus appendiculatus male and female ticks during blood feeding.</title>
        <authorList>
            <person name="de Castro M.H."/>
            <person name="de Klerk D."/>
            <person name="Pienaar R."/>
            <person name="Latif A.A."/>
            <person name="Rees D.J."/>
            <person name="Mans B.J."/>
        </authorList>
    </citation>
    <scope>NUCLEOTIDE SEQUENCE</scope>
    <source>
        <tissue evidence="3">Salivary glands</tissue>
    </source>
</reference>
<organism evidence="3">
    <name type="scientific">Rhipicephalus appendiculatus</name>
    <name type="common">Brown ear tick</name>
    <dbReference type="NCBI Taxonomy" id="34631"/>
    <lineage>
        <taxon>Eukaryota</taxon>
        <taxon>Metazoa</taxon>
        <taxon>Ecdysozoa</taxon>
        <taxon>Arthropoda</taxon>
        <taxon>Chelicerata</taxon>
        <taxon>Arachnida</taxon>
        <taxon>Acari</taxon>
        <taxon>Parasitiformes</taxon>
        <taxon>Ixodida</taxon>
        <taxon>Ixodoidea</taxon>
        <taxon>Ixodidae</taxon>
        <taxon>Rhipicephalinae</taxon>
        <taxon>Rhipicephalus</taxon>
        <taxon>Rhipicephalus</taxon>
    </lineage>
</organism>
<feature type="compositionally biased region" description="Polar residues" evidence="1">
    <location>
        <begin position="141"/>
        <end position="171"/>
    </location>
</feature>
<evidence type="ECO:0000313" key="3">
    <source>
        <dbReference type="EMBL" id="JAP83404.1"/>
    </source>
</evidence>
<proteinExistence type="predicted"/>
<evidence type="ECO:0000256" key="2">
    <source>
        <dbReference type="SAM" id="Phobius"/>
    </source>
</evidence>
<keyword evidence="2" id="KW-0812">Transmembrane</keyword>
<feature type="region of interest" description="Disordered" evidence="1">
    <location>
        <begin position="140"/>
        <end position="171"/>
    </location>
</feature>
<accession>A0A131YW44</accession>